<dbReference type="STRING" id="1193682.BJP25_17070"/>
<dbReference type="EMBL" id="MKQR01000011">
    <property type="protein sequence ID" value="OLR93205.1"/>
    <property type="molecule type" value="Genomic_DNA"/>
</dbReference>
<evidence type="ECO:0000259" key="1">
    <source>
        <dbReference type="Pfam" id="PF14243"/>
    </source>
</evidence>
<reference evidence="2 3" key="1">
    <citation type="submission" date="2016-10" db="EMBL/GenBank/DDBJ databases">
        <title>The Draft Genome Sequence of Actinokineospora bangkokensis 44EHWT reveals the biosynthetic pathway of antifungal compounds Thailandins with unusual extender unit butylmalonyl-CoA.</title>
        <authorList>
            <person name="Greule A."/>
            <person name="Intra B."/>
            <person name="Flemming S."/>
            <person name="Rommel M.G."/>
            <person name="Panbangred W."/>
            <person name="Bechthold A."/>
        </authorList>
    </citation>
    <scope>NUCLEOTIDE SEQUENCE [LARGE SCALE GENOMIC DNA]</scope>
    <source>
        <strain evidence="2 3">44EHW</strain>
    </source>
</reference>
<evidence type="ECO:0000313" key="3">
    <source>
        <dbReference type="Proteomes" id="UP000186040"/>
    </source>
</evidence>
<accession>A0A1Q9LMH0</accession>
<protein>
    <recommendedName>
        <fullName evidence="1">ATP-grasp domain-containing protein</fullName>
    </recommendedName>
</protein>
<keyword evidence="3" id="KW-1185">Reference proteome</keyword>
<comment type="caution">
    <text evidence="2">The sequence shown here is derived from an EMBL/GenBank/DDBJ whole genome shotgun (WGS) entry which is preliminary data.</text>
</comment>
<organism evidence="2 3">
    <name type="scientific">Actinokineospora bangkokensis</name>
    <dbReference type="NCBI Taxonomy" id="1193682"/>
    <lineage>
        <taxon>Bacteria</taxon>
        <taxon>Bacillati</taxon>
        <taxon>Actinomycetota</taxon>
        <taxon>Actinomycetes</taxon>
        <taxon>Pseudonocardiales</taxon>
        <taxon>Pseudonocardiaceae</taxon>
        <taxon>Actinokineospora</taxon>
    </lineage>
</organism>
<name>A0A1Q9LMH0_9PSEU</name>
<sequence length="280" mass="31251">MMILLPCDVLNPRRVDEHFAAEAEAARDAGLEVAHVDHDALQRGGGADDGVRRVRGEGEAVYRGWMLRSERYAAFDEALRHRGVILRTTAEQYKQAHELPGWYSALEEVTPESVWTEGDAREAFERALAALGSGAAVLRDYTKSMKHYWHEAAYVPDVTDVEGAWAVATRFRELRDDDFTGGFVLRRFERFTSAEVRTWWVGGECRLVGPHPDTPDDRHEPGPDLAALTPLVAGLALPFATVDLAQREDGAWRVVELGDGQVSDRPRTGDPAEFVRTITR</sequence>
<gene>
    <name evidence="2" type="ORF">BJP25_17070</name>
</gene>
<dbReference type="InterPro" id="IPR025643">
    <property type="entry name" value="R2K_3"/>
</dbReference>
<proteinExistence type="predicted"/>
<feature type="domain" description="ATP-grasp" evidence="1">
    <location>
        <begin position="131"/>
        <end position="277"/>
    </location>
</feature>
<evidence type="ECO:0000313" key="2">
    <source>
        <dbReference type="EMBL" id="OLR93205.1"/>
    </source>
</evidence>
<dbReference type="Pfam" id="PF14243">
    <property type="entry name" value="R2K_3"/>
    <property type="match status" value="1"/>
</dbReference>
<dbReference type="Proteomes" id="UP000186040">
    <property type="component" value="Unassembled WGS sequence"/>
</dbReference>
<dbReference type="AlphaFoldDB" id="A0A1Q9LMH0"/>